<dbReference type="GO" id="GO:0098837">
    <property type="term" value="C:postsynaptic recycling endosome"/>
    <property type="evidence" value="ECO:0007669"/>
    <property type="project" value="TreeGrafter"/>
</dbReference>
<dbReference type="AlphaFoldDB" id="A0A4Y2FQ82"/>
<feature type="coiled-coil region" evidence="1">
    <location>
        <begin position="697"/>
        <end position="742"/>
    </location>
</feature>
<feature type="compositionally biased region" description="Low complexity" evidence="2">
    <location>
        <begin position="579"/>
        <end position="588"/>
    </location>
</feature>
<keyword evidence="1" id="KW-0175">Coiled coil</keyword>
<feature type="compositionally biased region" description="Polar residues" evidence="2">
    <location>
        <begin position="599"/>
        <end position="619"/>
    </location>
</feature>
<feature type="coiled-coil region" evidence="1">
    <location>
        <begin position="299"/>
        <end position="563"/>
    </location>
</feature>
<feature type="coiled-coil region" evidence="1">
    <location>
        <begin position="124"/>
        <end position="269"/>
    </location>
</feature>
<dbReference type="PANTHER" id="PTHR18978">
    <property type="entry name" value="GRIP-1 ASSOCIATED PROTEIN 1"/>
    <property type="match status" value="1"/>
</dbReference>
<keyword evidence="4" id="KW-1185">Reference proteome</keyword>
<evidence type="ECO:0000256" key="2">
    <source>
        <dbReference type="SAM" id="MobiDB-lite"/>
    </source>
</evidence>
<dbReference type="InterPro" id="IPR026204">
    <property type="entry name" value="GRIPAP1"/>
</dbReference>
<feature type="coiled-coil region" evidence="1">
    <location>
        <begin position="38"/>
        <end position="95"/>
    </location>
</feature>
<organism evidence="3 4">
    <name type="scientific">Araneus ventricosus</name>
    <name type="common">Orbweaver spider</name>
    <name type="synonym">Epeira ventricosa</name>
    <dbReference type="NCBI Taxonomy" id="182803"/>
    <lineage>
        <taxon>Eukaryota</taxon>
        <taxon>Metazoa</taxon>
        <taxon>Ecdysozoa</taxon>
        <taxon>Arthropoda</taxon>
        <taxon>Chelicerata</taxon>
        <taxon>Arachnida</taxon>
        <taxon>Araneae</taxon>
        <taxon>Araneomorphae</taxon>
        <taxon>Entelegynae</taxon>
        <taxon>Araneoidea</taxon>
        <taxon>Araneidae</taxon>
        <taxon>Araneus</taxon>
    </lineage>
</organism>
<dbReference type="GO" id="GO:0099152">
    <property type="term" value="P:regulation of neurotransmitter receptor transport, endosome to postsynaptic membrane"/>
    <property type="evidence" value="ECO:0007669"/>
    <property type="project" value="TreeGrafter"/>
</dbReference>
<dbReference type="GO" id="GO:0098887">
    <property type="term" value="P:neurotransmitter receptor transport, endosome to postsynaptic membrane"/>
    <property type="evidence" value="ECO:0007669"/>
    <property type="project" value="TreeGrafter"/>
</dbReference>
<dbReference type="OrthoDB" id="5583482at2759"/>
<dbReference type="PANTHER" id="PTHR18978:SF1">
    <property type="entry name" value="GRIP1-ASSOCIATED PROTEIN 1"/>
    <property type="match status" value="1"/>
</dbReference>
<comment type="caution">
    <text evidence="3">The sequence shown here is derived from an EMBL/GenBank/DDBJ whole genome shotgun (WGS) entry which is preliminary data.</text>
</comment>
<dbReference type="GO" id="GO:0099158">
    <property type="term" value="P:regulation of recycling endosome localization within postsynapse"/>
    <property type="evidence" value="ECO:0007669"/>
    <property type="project" value="TreeGrafter"/>
</dbReference>
<evidence type="ECO:0000313" key="3">
    <source>
        <dbReference type="EMBL" id="GBM43650.1"/>
    </source>
</evidence>
<proteinExistence type="predicted"/>
<dbReference type="EMBL" id="BGPR01001036">
    <property type="protein sequence ID" value="GBM43650.1"/>
    <property type="molecule type" value="Genomic_DNA"/>
</dbReference>
<reference evidence="3 4" key="1">
    <citation type="journal article" date="2019" name="Sci. Rep.">
        <title>Orb-weaving spider Araneus ventricosus genome elucidates the spidroin gene catalogue.</title>
        <authorList>
            <person name="Kono N."/>
            <person name="Nakamura H."/>
            <person name="Ohtoshi R."/>
            <person name="Moran D.A.P."/>
            <person name="Shinohara A."/>
            <person name="Yoshida Y."/>
            <person name="Fujiwara M."/>
            <person name="Mori M."/>
            <person name="Tomita M."/>
            <person name="Arakawa K."/>
        </authorList>
    </citation>
    <scope>NUCLEOTIDE SEQUENCE [LARGE SCALE GENOMIC DNA]</scope>
</reference>
<dbReference type="GO" id="GO:0098998">
    <property type="term" value="C:extrinsic component of postsynaptic early endosome membrane"/>
    <property type="evidence" value="ECO:0007669"/>
    <property type="project" value="TreeGrafter"/>
</dbReference>
<dbReference type="Proteomes" id="UP000499080">
    <property type="component" value="Unassembled WGS sequence"/>
</dbReference>
<accession>A0A4Y2FQ82</accession>
<evidence type="ECO:0000313" key="4">
    <source>
        <dbReference type="Proteomes" id="UP000499080"/>
    </source>
</evidence>
<protein>
    <submittedName>
        <fullName evidence="3">GRIP1-associated protein 1</fullName>
    </submittedName>
</protein>
<name>A0A4Y2FQ82_ARAVE</name>
<evidence type="ECO:0000256" key="1">
    <source>
        <dbReference type="SAM" id="Coils"/>
    </source>
</evidence>
<dbReference type="GO" id="GO:0098978">
    <property type="term" value="C:glutamatergic synapse"/>
    <property type="evidence" value="ECO:0007669"/>
    <property type="project" value="TreeGrafter"/>
</dbReference>
<gene>
    <name evidence="3" type="primary">GRIPAP1</name>
    <name evidence="3" type="ORF">AVEN_225174_1</name>
</gene>
<dbReference type="GO" id="GO:1905244">
    <property type="term" value="P:regulation of modification of synaptic structure"/>
    <property type="evidence" value="ECO:0007669"/>
    <property type="project" value="TreeGrafter"/>
</dbReference>
<feature type="region of interest" description="Disordered" evidence="2">
    <location>
        <begin position="567"/>
        <end position="619"/>
    </location>
</feature>
<sequence length="761" mass="87729">MATSLSDEEFNRMQMQLLELRTKNYTLGEKNVKIQTDLLQTNQLLEETKKELAKCQKIIARSKNAKDIEQLVQENESLQQKLQMQEDEFRLQNETLMKEVSSLVSESDKFQKELELAKTRTLVSSDLQNQNDKIKLEAENAALKKIIANYEASGTISGDNESGKGCRLELDLQLNTVLEEKRLLQENVKKVESEFREQLMKLQNENDKLTERLKKKQESFLILQEEKEKLYNENKTVVQNMQHSKDAEIQLLKEQAQNMQLELKKALQFNEQTGESGLEKDMDATVELDGDKATFDYSLNETRASLINIQEKIQSLNSQLSESENKVKTLEGLNEELSVKLRELEKALSDSEESLKEKTKLAEKRKKMMDDMKEHLIETTNKQTIEIENLTRKLAEEQEAFKNLFDKEKETEVKLVEARREADALKDEIEKLRSARCNADDKIRDLEEKMQSKIAEYEEMLKEKDEKHAQELEELKQKFGAEAQDLTIQLEVVKAEKTEFEEKVKALEQDIKDSVDDRKIQEKKGFSMVKDLKRQLQVERNRAEKLQERLQEVLNEQNRSVDEILQSSAGFEKPKGDASSISSWSYVSGGTAERENKDVTQQSDTSSGGHDSPNRISPTLLESETNNLLAKVAQLQQKNWVLEEKVNHLEMSNEALVDDVLKKTALIQFYCMEGRSDPHSSAAPDKLSIKRIVDFIKDRGDENLKEINRRMQRMLEETLTKNMHLQKDIETLSNEVSRLSKLAVSSPNENGVQSTVLLDNV</sequence>